<reference evidence="1" key="1">
    <citation type="submission" date="2018-02" db="EMBL/GenBank/DDBJ databases">
        <title>Rhizophora mucronata_Transcriptome.</title>
        <authorList>
            <person name="Meera S.P."/>
            <person name="Sreeshan A."/>
            <person name="Augustine A."/>
        </authorList>
    </citation>
    <scope>NUCLEOTIDE SEQUENCE</scope>
    <source>
        <tissue evidence="1">Leaf</tissue>
    </source>
</reference>
<evidence type="ECO:0000313" key="1">
    <source>
        <dbReference type="EMBL" id="MBX69204.1"/>
    </source>
</evidence>
<name>A0A2P2QQP8_RHIMU</name>
<dbReference type="EMBL" id="GGEC01088720">
    <property type="protein sequence ID" value="MBX69204.1"/>
    <property type="molecule type" value="Transcribed_RNA"/>
</dbReference>
<organism evidence="1">
    <name type="scientific">Rhizophora mucronata</name>
    <name type="common">Asiatic mangrove</name>
    <dbReference type="NCBI Taxonomy" id="61149"/>
    <lineage>
        <taxon>Eukaryota</taxon>
        <taxon>Viridiplantae</taxon>
        <taxon>Streptophyta</taxon>
        <taxon>Embryophyta</taxon>
        <taxon>Tracheophyta</taxon>
        <taxon>Spermatophyta</taxon>
        <taxon>Magnoliopsida</taxon>
        <taxon>eudicotyledons</taxon>
        <taxon>Gunneridae</taxon>
        <taxon>Pentapetalae</taxon>
        <taxon>rosids</taxon>
        <taxon>fabids</taxon>
        <taxon>Malpighiales</taxon>
        <taxon>Rhizophoraceae</taxon>
        <taxon>Rhizophora</taxon>
    </lineage>
</organism>
<dbReference type="AlphaFoldDB" id="A0A2P2QQP8"/>
<accession>A0A2P2QQP8</accession>
<proteinExistence type="predicted"/>
<sequence length="51" mass="5948">MQPLPFLLNLLSPATTHLKHAHTKWIMTNMVLCSELHQSLKLKETKLILFH</sequence>
<protein>
    <submittedName>
        <fullName evidence="1">Uncharacterized protein</fullName>
    </submittedName>
</protein>